<evidence type="ECO:0000259" key="9">
    <source>
        <dbReference type="Pfam" id="PF00149"/>
    </source>
</evidence>
<evidence type="ECO:0000313" key="10">
    <source>
        <dbReference type="EMBL" id="HIU37774.1"/>
    </source>
</evidence>
<evidence type="ECO:0000256" key="7">
    <source>
        <dbReference type="ARBA" id="ARBA00033210"/>
    </source>
</evidence>
<dbReference type="NCBIfam" id="NF001204">
    <property type="entry name" value="PRK00166.1"/>
    <property type="match status" value="1"/>
</dbReference>
<proteinExistence type="inferred from homology"/>
<evidence type="ECO:0000313" key="11">
    <source>
        <dbReference type="Proteomes" id="UP000824083"/>
    </source>
</evidence>
<reference evidence="10" key="2">
    <citation type="journal article" date="2021" name="PeerJ">
        <title>Extensive microbial diversity within the chicken gut microbiome revealed by metagenomics and culture.</title>
        <authorList>
            <person name="Gilroy R."/>
            <person name="Ravi A."/>
            <person name="Getino M."/>
            <person name="Pursley I."/>
            <person name="Horton D.L."/>
            <person name="Alikhan N.F."/>
            <person name="Baker D."/>
            <person name="Gharbi K."/>
            <person name="Hall N."/>
            <person name="Watson M."/>
            <person name="Adriaenssens E.M."/>
            <person name="Foster-Nyarko E."/>
            <person name="Jarju S."/>
            <person name="Secka A."/>
            <person name="Antonio M."/>
            <person name="Oren A."/>
            <person name="Chaudhuri R.R."/>
            <person name="La Ragione R."/>
            <person name="Hildebrand F."/>
            <person name="Pallen M.J."/>
        </authorList>
    </citation>
    <scope>NUCLEOTIDE SEQUENCE</scope>
    <source>
        <strain evidence="10">7463</strain>
    </source>
</reference>
<dbReference type="InterPro" id="IPR004843">
    <property type="entry name" value="Calcineurin-like_PHP"/>
</dbReference>
<dbReference type="PANTHER" id="PTHR40942:SF4">
    <property type="entry name" value="CYTOCHROME C5"/>
    <property type="match status" value="1"/>
</dbReference>
<sequence>MQSAQNVTVIGDVHGCLPSLQKLLSLIPEDSPLIFIGDIINRGPASLETLRLIYSFGDRAKLILGNHDMHLLATAAGAGKANRRDTIDEILNAQDAQQLIDWVRHQYLLYQWNDYTFVHAAIDPAWSLKKAKNLAAEVQNQLRSENWKDYLQDMYGKDLWDNDLTGAARMRAILNGFTRIRFVDKKGVPDYKVKDAPGSTPKHLMPWFECPCRKTKDDNIVFGHWSTLGLVIKEHVIALDTGCVWGGALSAIQLPERKIFQVKTPQYCDPFG</sequence>
<dbReference type="Proteomes" id="UP000824083">
    <property type="component" value="Unassembled WGS sequence"/>
</dbReference>
<gene>
    <name evidence="10" type="ORF">IAC56_05820</name>
</gene>
<keyword evidence="4 10" id="KW-0378">Hydrolase</keyword>
<feature type="domain" description="Calcineurin-like phosphoesterase" evidence="9">
    <location>
        <begin position="7"/>
        <end position="134"/>
    </location>
</feature>
<evidence type="ECO:0000256" key="6">
    <source>
        <dbReference type="ARBA" id="ARBA00032248"/>
    </source>
</evidence>
<comment type="function">
    <text evidence="1">Hydrolyzes diadenosine 5',5'''-P1,P4-tetraphosphate to yield ADP.</text>
</comment>
<evidence type="ECO:0000256" key="1">
    <source>
        <dbReference type="ARBA" id="ARBA00003413"/>
    </source>
</evidence>
<dbReference type="InterPro" id="IPR004617">
    <property type="entry name" value="ApaH"/>
</dbReference>
<evidence type="ECO:0000256" key="3">
    <source>
        <dbReference type="ARBA" id="ARBA00012506"/>
    </source>
</evidence>
<dbReference type="InterPro" id="IPR029052">
    <property type="entry name" value="Metallo-depent_PP-like"/>
</dbReference>
<organism evidence="10 11">
    <name type="scientific">Candidatus Aphodousia faecigallinarum</name>
    <dbReference type="NCBI Taxonomy" id="2840677"/>
    <lineage>
        <taxon>Bacteria</taxon>
        <taxon>Pseudomonadati</taxon>
        <taxon>Pseudomonadota</taxon>
        <taxon>Betaproteobacteria</taxon>
        <taxon>Burkholderiales</taxon>
        <taxon>Sutterellaceae</taxon>
        <taxon>Sutterellaceae incertae sedis</taxon>
        <taxon>Candidatus Aphodousia</taxon>
    </lineage>
</organism>
<accession>A0A9D1IKL8</accession>
<dbReference type="PIRSF" id="PIRSF000903">
    <property type="entry name" value="B5n-ttraPtase_sm"/>
    <property type="match status" value="1"/>
</dbReference>
<dbReference type="AlphaFoldDB" id="A0A9D1IKL8"/>
<protein>
    <recommendedName>
        <fullName evidence="3">bis(5'-nucleosyl)-tetraphosphatase (symmetrical)</fullName>
        <ecNumber evidence="3">3.6.1.41</ecNumber>
    </recommendedName>
    <alternativeName>
        <fullName evidence="6">Ap4A hydrolase</fullName>
    </alternativeName>
    <alternativeName>
        <fullName evidence="5">Diadenosine 5',5'''-P1,P4-tetraphosphate pyrophosphohydrolase</fullName>
    </alternativeName>
    <alternativeName>
        <fullName evidence="7">Diadenosine tetraphosphatase</fullName>
    </alternativeName>
</protein>
<evidence type="ECO:0000256" key="5">
    <source>
        <dbReference type="ARBA" id="ARBA00031248"/>
    </source>
</evidence>
<evidence type="ECO:0000256" key="2">
    <source>
        <dbReference type="ARBA" id="ARBA00005419"/>
    </source>
</evidence>
<evidence type="ECO:0000256" key="4">
    <source>
        <dbReference type="ARBA" id="ARBA00022801"/>
    </source>
</evidence>
<name>A0A9D1IKL8_9BURK</name>
<dbReference type="EC" id="3.6.1.41" evidence="3"/>
<dbReference type="Pfam" id="PF00149">
    <property type="entry name" value="Metallophos"/>
    <property type="match status" value="1"/>
</dbReference>
<dbReference type="NCBIfam" id="TIGR00668">
    <property type="entry name" value="apaH"/>
    <property type="match status" value="1"/>
</dbReference>
<dbReference type="GO" id="GO:0008803">
    <property type="term" value="F:bis(5'-nucleosyl)-tetraphosphatase (symmetrical) activity"/>
    <property type="evidence" value="ECO:0007669"/>
    <property type="project" value="UniProtKB-EC"/>
</dbReference>
<dbReference type="EMBL" id="DVMY01000090">
    <property type="protein sequence ID" value="HIU37774.1"/>
    <property type="molecule type" value="Genomic_DNA"/>
</dbReference>
<evidence type="ECO:0000256" key="8">
    <source>
        <dbReference type="ARBA" id="ARBA00049417"/>
    </source>
</evidence>
<comment type="catalytic activity">
    <reaction evidence="8">
        <text>P(1),P(4)-bis(5'-adenosyl) tetraphosphate + H2O = 2 ADP + 2 H(+)</text>
        <dbReference type="Rhea" id="RHEA:24252"/>
        <dbReference type="ChEBI" id="CHEBI:15377"/>
        <dbReference type="ChEBI" id="CHEBI:15378"/>
        <dbReference type="ChEBI" id="CHEBI:58141"/>
        <dbReference type="ChEBI" id="CHEBI:456216"/>
        <dbReference type="EC" id="3.6.1.41"/>
    </reaction>
</comment>
<dbReference type="Gene3D" id="3.60.21.10">
    <property type="match status" value="1"/>
</dbReference>
<dbReference type="PANTHER" id="PTHR40942">
    <property type="match status" value="1"/>
</dbReference>
<comment type="caution">
    <text evidence="10">The sequence shown here is derived from an EMBL/GenBank/DDBJ whole genome shotgun (WGS) entry which is preliminary data.</text>
</comment>
<reference evidence="10" key="1">
    <citation type="submission" date="2020-10" db="EMBL/GenBank/DDBJ databases">
        <authorList>
            <person name="Gilroy R."/>
        </authorList>
    </citation>
    <scope>NUCLEOTIDE SEQUENCE</scope>
    <source>
        <strain evidence="10">7463</strain>
    </source>
</reference>
<dbReference type="SUPFAM" id="SSF56300">
    <property type="entry name" value="Metallo-dependent phosphatases"/>
    <property type="match status" value="1"/>
</dbReference>
<comment type="similarity">
    <text evidence="2">Belongs to the Ap4A hydrolase family.</text>
</comment>